<reference evidence="4" key="1">
    <citation type="journal article" date="2019" name="Int. J. Syst. Evol. Microbiol.">
        <title>The Global Catalogue of Microorganisms (GCM) 10K type strain sequencing project: providing services to taxonomists for standard genome sequencing and annotation.</title>
        <authorList>
            <consortium name="The Broad Institute Genomics Platform"/>
            <consortium name="The Broad Institute Genome Sequencing Center for Infectious Disease"/>
            <person name="Wu L."/>
            <person name="Ma J."/>
        </authorList>
    </citation>
    <scope>NUCLEOTIDE SEQUENCE [LARGE SCALE GENOMIC DNA]</scope>
    <source>
        <strain evidence="4">CGMCC 1.15288</strain>
    </source>
</reference>
<dbReference type="Proteomes" id="UP000600214">
    <property type="component" value="Unassembled WGS sequence"/>
</dbReference>
<proteinExistence type="predicted"/>
<evidence type="ECO:0000313" key="3">
    <source>
        <dbReference type="EMBL" id="GGH20545.1"/>
    </source>
</evidence>
<dbReference type="RefSeq" id="WP_188927615.1">
    <property type="nucleotide sequence ID" value="NZ_BMIA01000001.1"/>
</dbReference>
<feature type="domain" description="Thiopeptide-type bacteriocin biosynthesis" evidence="2">
    <location>
        <begin position="753"/>
        <end position="1010"/>
    </location>
</feature>
<dbReference type="InterPro" id="IPR006827">
    <property type="entry name" value="Lant_deHydtase_N"/>
</dbReference>
<evidence type="ECO:0000313" key="4">
    <source>
        <dbReference type="Proteomes" id="UP000600214"/>
    </source>
</evidence>
<evidence type="ECO:0000259" key="1">
    <source>
        <dbReference type="Pfam" id="PF04738"/>
    </source>
</evidence>
<feature type="domain" description="Lantibiotic dehydratase N-terminal" evidence="1">
    <location>
        <begin position="46"/>
        <end position="686"/>
    </location>
</feature>
<dbReference type="Pfam" id="PF04738">
    <property type="entry name" value="Lant_dehydr_N"/>
    <property type="match status" value="1"/>
</dbReference>
<keyword evidence="4" id="KW-1185">Reference proteome</keyword>
<gene>
    <name evidence="3" type="ORF">GCM10007423_00990</name>
</gene>
<dbReference type="InterPro" id="IPR023809">
    <property type="entry name" value="Thiopep_bacteriocin_synth_dom"/>
</dbReference>
<organism evidence="3 4">
    <name type="scientific">Dyadobacter endophyticus</name>
    <dbReference type="NCBI Taxonomy" id="1749036"/>
    <lineage>
        <taxon>Bacteria</taxon>
        <taxon>Pseudomonadati</taxon>
        <taxon>Bacteroidota</taxon>
        <taxon>Cytophagia</taxon>
        <taxon>Cytophagales</taxon>
        <taxon>Spirosomataceae</taxon>
        <taxon>Dyadobacter</taxon>
    </lineage>
</organism>
<protein>
    <submittedName>
        <fullName evidence="3">Lantibiotic dehydratase</fullName>
    </submittedName>
</protein>
<dbReference type="Pfam" id="PF14028">
    <property type="entry name" value="Lant_dehydr_C"/>
    <property type="match status" value="1"/>
</dbReference>
<sequence>MHNEPYDFFMLRRAAMPNGELTTLHQRCGDDFQKWEAALLELCQTEPFRQAIWLASPSLEAAVEAYDKQAPEKSRRKVLFSLYKYLIRISARATPFGLFSVTGAGALADHSKLSGPAISEKRKTIRLQINALTHIARWLDSQQPSGQTRYVANSSLHLTPTGYRYIEIKKSGQTTEPVISEVDGFPELILLLQAAKTPQTKIELAKRLKDAFTPDQSSRLIQDLIDSGLLVSELSPNATGPDFEDRVKACLDEYRQKSRQAQQLYELVCGLSSQDSTAGLQGVARELAGLIPALSTQQLFRAQISATQKGLMLGKKAVAKLAGDFAAIKGLLRSSEQLSPLTVLKQKFRASYGYRLLPLCEVLESEMGMQYARLAMQEGKPPTLLTQLEFSQTAYTAALPETAASRIKQQILDQALSEQLYQIEIQESDLKTLTKQPSQERGFYWLGEILASSAKNIDRGYFQFYLKAAGGQSGLELMARFAQNDPLLAAYLSDASRALAELDRESIHAEIAHVPEIRTAAVVSRPHLWPYEIPYLSHSVMPASRQIAVSDILVSISEDESFILTSKSLAKRIIPHNTTAHNYSLGLPVYQFLSDVANQDSQLMAWDWEHLASFSFLPRVLFHRLILSPAQWNLSGETRQKILDALDTDEHWNVLLSKLRIPRMIQICQGDNLLLIDFESRFARALFKAELQKTGHLKIQEYLQSSASQPVEDKAGRYSHELVLAFKPAATQALVSPPAQMKEQRLFHLASQWLYVKIFLPAGKADRLLTTSLATICEQLTSEGHLKKWFYVRYFDPSHHLRIRLELARPECWHLALDRIQTSLEGSAFQGVIEKIQTDTYERELERYHSLDFEKVESIFYQDSLACIKVVSLLESETDDQARWLAALYGADVMLDDFGLSVNEKAAFAKVAYQNFLSEFGQDQALTRQLDYKYRQHRMQIQQTLTSQALLPLMLDGCFKERSEQIRVTRTTTITRAEISSYVHMFLNRILESNHRKQEMILFHFLSKYYQSAAKLCTNRLIN</sequence>
<accession>A0ABQ1YDK0</accession>
<name>A0ABQ1YDK0_9BACT</name>
<dbReference type="NCBIfam" id="TIGR03891">
    <property type="entry name" value="thiopep_ocin"/>
    <property type="match status" value="1"/>
</dbReference>
<comment type="caution">
    <text evidence="3">The sequence shown here is derived from an EMBL/GenBank/DDBJ whole genome shotgun (WGS) entry which is preliminary data.</text>
</comment>
<evidence type="ECO:0000259" key="2">
    <source>
        <dbReference type="Pfam" id="PF14028"/>
    </source>
</evidence>
<dbReference type="EMBL" id="BMIA01000001">
    <property type="protein sequence ID" value="GGH20545.1"/>
    <property type="molecule type" value="Genomic_DNA"/>
</dbReference>